<evidence type="ECO:0000313" key="3">
    <source>
        <dbReference type="Proteomes" id="UP000012137"/>
    </source>
</evidence>
<proteinExistence type="predicted"/>
<sequence length="52" mass="5908">MIGLGLFLIIFVKPIVTQKAFLLSVMIILFVILGSLMGQKASRFFWNRLYGC</sequence>
<keyword evidence="1" id="KW-0812">Transmembrane</keyword>
<keyword evidence="1" id="KW-1133">Transmembrane helix</keyword>
<accession>M6KEM6</accession>
<evidence type="ECO:0000313" key="2">
    <source>
        <dbReference type="EMBL" id="EMN32581.1"/>
    </source>
</evidence>
<evidence type="ECO:0000256" key="1">
    <source>
        <dbReference type="SAM" id="Phobius"/>
    </source>
</evidence>
<dbReference type="AlphaFoldDB" id="M6KEM6"/>
<dbReference type="Proteomes" id="UP000012137">
    <property type="component" value="Unassembled WGS sequence"/>
</dbReference>
<reference evidence="2 3" key="1">
    <citation type="submission" date="2013-01" db="EMBL/GenBank/DDBJ databases">
        <authorList>
            <person name="Harkins D.M."/>
            <person name="Durkin A.S."/>
            <person name="Brinkac L.M."/>
            <person name="Haft D.H."/>
            <person name="Selengut J.D."/>
            <person name="Sanka R."/>
            <person name="DePew J."/>
            <person name="Purushe J."/>
            <person name="Peacock S.J."/>
            <person name="Thaipadungpanit J."/>
            <person name="Wuthiekanun V.W."/>
            <person name="Day N.P."/>
            <person name="Vinetz J.M."/>
            <person name="Sutton G.G."/>
            <person name="Nierman W.C."/>
            <person name="Fouts D.E."/>
        </authorList>
    </citation>
    <scope>NUCLEOTIDE SEQUENCE [LARGE SCALE GENOMIC DNA]</scope>
    <source>
        <strain evidence="2 3">L0374</strain>
    </source>
</reference>
<organism evidence="2 3">
    <name type="scientific">Leptospira interrogans serovar Pyrogenes str. L0374</name>
    <dbReference type="NCBI Taxonomy" id="1049928"/>
    <lineage>
        <taxon>Bacteria</taxon>
        <taxon>Pseudomonadati</taxon>
        <taxon>Spirochaetota</taxon>
        <taxon>Spirochaetia</taxon>
        <taxon>Leptospirales</taxon>
        <taxon>Leptospiraceae</taxon>
        <taxon>Leptospira</taxon>
    </lineage>
</organism>
<dbReference type="InterPro" id="IPR010818">
    <property type="entry name" value="DUF1420"/>
</dbReference>
<protein>
    <submittedName>
        <fullName evidence="2">PF07220 domain protein</fullName>
    </submittedName>
</protein>
<comment type="caution">
    <text evidence="2">The sequence shown here is derived from an EMBL/GenBank/DDBJ whole genome shotgun (WGS) entry which is preliminary data.</text>
</comment>
<keyword evidence="1" id="KW-0472">Membrane</keyword>
<dbReference type="EMBL" id="AHMZ02000026">
    <property type="protein sequence ID" value="EMN32581.1"/>
    <property type="molecule type" value="Genomic_DNA"/>
</dbReference>
<feature type="transmembrane region" description="Helical" evidence="1">
    <location>
        <begin position="20"/>
        <end position="38"/>
    </location>
</feature>
<gene>
    <name evidence="2" type="ORF">LEP1GSC083_1384</name>
</gene>
<name>M6KEM6_LEPIR</name>
<dbReference type="Pfam" id="PF07220">
    <property type="entry name" value="DUF1420"/>
    <property type="match status" value="1"/>
</dbReference>